<protein>
    <submittedName>
        <fullName evidence="2">Uncharacterized protein</fullName>
    </submittedName>
</protein>
<feature type="region of interest" description="Disordered" evidence="1">
    <location>
        <begin position="1"/>
        <end position="44"/>
    </location>
</feature>
<evidence type="ECO:0000313" key="3">
    <source>
        <dbReference type="Proteomes" id="UP001165122"/>
    </source>
</evidence>
<evidence type="ECO:0000256" key="1">
    <source>
        <dbReference type="SAM" id="MobiDB-lite"/>
    </source>
</evidence>
<gene>
    <name evidence="2" type="ORF">TrLO_g6312</name>
</gene>
<sequence length="119" mass="13129">MSKSVASESNEGHESHKTGGKRGAGNEGGGDEEGTIDLDPTANSKTLTTVSTVPATTDQFMFTNDFKRLLVGFVMWGYVDEAEVGDEGLEAHGGRVHRRGREELRDYCSRWQGYKCDRR</sequence>
<dbReference type="EMBL" id="BRXW01000281">
    <property type="protein sequence ID" value="GMI17195.1"/>
    <property type="molecule type" value="Genomic_DNA"/>
</dbReference>
<proteinExistence type="predicted"/>
<name>A0A9W7KZR7_9STRA</name>
<dbReference type="AlphaFoldDB" id="A0A9W7KZR7"/>
<organism evidence="2 3">
    <name type="scientific">Triparma laevis f. longispina</name>
    <dbReference type="NCBI Taxonomy" id="1714387"/>
    <lineage>
        <taxon>Eukaryota</taxon>
        <taxon>Sar</taxon>
        <taxon>Stramenopiles</taxon>
        <taxon>Ochrophyta</taxon>
        <taxon>Bolidophyceae</taxon>
        <taxon>Parmales</taxon>
        <taxon>Triparmaceae</taxon>
        <taxon>Triparma</taxon>
    </lineage>
</organism>
<reference evidence="3" key="1">
    <citation type="journal article" date="2023" name="Commun. Biol.">
        <title>Genome analysis of Parmales, the sister group of diatoms, reveals the evolutionary specialization of diatoms from phago-mixotrophs to photoautotrophs.</title>
        <authorList>
            <person name="Ban H."/>
            <person name="Sato S."/>
            <person name="Yoshikawa S."/>
            <person name="Yamada K."/>
            <person name="Nakamura Y."/>
            <person name="Ichinomiya M."/>
            <person name="Sato N."/>
            <person name="Blanc-Mathieu R."/>
            <person name="Endo H."/>
            <person name="Kuwata A."/>
            <person name="Ogata H."/>
        </authorList>
    </citation>
    <scope>NUCLEOTIDE SEQUENCE [LARGE SCALE GENOMIC DNA]</scope>
    <source>
        <strain evidence="3">NIES 3700</strain>
    </source>
</reference>
<comment type="caution">
    <text evidence="2">The sequence shown here is derived from an EMBL/GenBank/DDBJ whole genome shotgun (WGS) entry which is preliminary data.</text>
</comment>
<accession>A0A9W7KZR7</accession>
<evidence type="ECO:0000313" key="2">
    <source>
        <dbReference type="EMBL" id="GMI17195.1"/>
    </source>
</evidence>
<keyword evidence="3" id="KW-1185">Reference proteome</keyword>
<dbReference type="Proteomes" id="UP001165122">
    <property type="component" value="Unassembled WGS sequence"/>
</dbReference>